<evidence type="ECO:0000313" key="16">
    <source>
        <dbReference type="Proteomes" id="UP000015100"/>
    </source>
</evidence>
<keyword evidence="4 12" id="KW-0645">Protease</keyword>
<keyword evidence="13" id="KW-0732">Signal</keyword>
<evidence type="ECO:0000256" key="1">
    <source>
        <dbReference type="ARBA" id="ARBA00004236"/>
    </source>
</evidence>
<evidence type="ECO:0000256" key="10">
    <source>
        <dbReference type="PIRSR" id="PIRSR601461-1"/>
    </source>
</evidence>
<dbReference type="InterPro" id="IPR001461">
    <property type="entry name" value="Aspartic_peptidase_A1"/>
</dbReference>
<dbReference type="AlphaFoldDB" id="S8A9X8"/>
<keyword evidence="3" id="KW-1003">Cell membrane</keyword>
<dbReference type="Gene3D" id="2.40.70.10">
    <property type="entry name" value="Acid Proteases"/>
    <property type="match status" value="2"/>
</dbReference>
<feature type="chain" id="PRO_5004560328" description="Peptidase A1 domain-containing protein" evidence="13">
    <location>
        <begin position="18"/>
        <end position="511"/>
    </location>
</feature>
<evidence type="ECO:0000256" key="2">
    <source>
        <dbReference type="ARBA" id="ARBA00007447"/>
    </source>
</evidence>
<keyword evidence="7" id="KW-0472">Membrane</keyword>
<evidence type="ECO:0000256" key="9">
    <source>
        <dbReference type="ARBA" id="ARBA00023288"/>
    </source>
</evidence>
<evidence type="ECO:0000256" key="3">
    <source>
        <dbReference type="ARBA" id="ARBA00022475"/>
    </source>
</evidence>
<evidence type="ECO:0000256" key="13">
    <source>
        <dbReference type="SAM" id="SignalP"/>
    </source>
</evidence>
<accession>S8A9X8</accession>
<dbReference type="Pfam" id="PF00026">
    <property type="entry name" value="Asp"/>
    <property type="match status" value="1"/>
</dbReference>
<keyword evidence="8" id="KW-0325">Glycoprotein</keyword>
<dbReference type="InterPro" id="IPR021109">
    <property type="entry name" value="Peptidase_aspartic_dom_sf"/>
</dbReference>
<keyword evidence="11" id="KW-1015">Disulfide bond</keyword>
<dbReference type="FunFam" id="2.40.70.10:FF:000060">
    <property type="entry name" value="Aspartic-type endopeptidase ctsD"/>
    <property type="match status" value="1"/>
</dbReference>
<organism evidence="15 16">
    <name type="scientific">Dactylellina haptotyla (strain CBS 200.50)</name>
    <name type="common">Nematode-trapping fungus</name>
    <name type="synonym">Monacrosporium haptotylum</name>
    <dbReference type="NCBI Taxonomy" id="1284197"/>
    <lineage>
        <taxon>Eukaryota</taxon>
        <taxon>Fungi</taxon>
        <taxon>Dikarya</taxon>
        <taxon>Ascomycota</taxon>
        <taxon>Pezizomycotina</taxon>
        <taxon>Orbiliomycetes</taxon>
        <taxon>Orbiliales</taxon>
        <taxon>Orbiliaceae</taxon>
        <taxon>Dactylellina</taxon>
    </lineage>
</organism>
<comment type="subcellular location">
    <subcellularLocation>
        <location evidence="1">Cell membrane</location>
    </subcellularLocation>
</comment>
<dbReference type="InterPro" id="IPR034164">
    <property type="entry name" value="Pepsin-like_dom"/>
</dbReference>
<dbReference type="GO" id="GO:0004190">
    <property type="term" value="F:aspartic-type endopeptidase activity"/>
    <property type="evidence" value="ECO:0007669"/>
    <property type="project" value="UniProtKB-KW"/>
</dbReference>
<dbReference type="EMBL" id="AQGS01000598">
    <property type="protein sequence ID" value="EPS37846.1"/>
    <property type="molecule type" value="Genomic_DNA"/>
</dbReference>
<evidence type="ECO:0000313" key="15">
    <source>
        <dbReference type="EMBL" id="EPS37846.1"/>
    </source>
</evidence>
<feature type="active site" evidence="10">
    <location>
        <position position="210"/>
    </location>
</feature>
<reference evidence="16" key="2">
    <citation type="submission" date="2013-04" db="EMBL/GenBank/DDBJ databases">
        <title>Genomic mechanisms accounting for the adaptation to parasitism in nematode-trapping fungi.</title>
        <authorList>
            <person name="Ahren D.G."/>
        </authorList>
    </citation>
    <scope>NUCLEOTIDE SEQUENCE [LARGE SCALE GENOMIC DNA]</scope>
    <source>
        <strain evidence="16">CBS 200.50</strain>
    </source>
</reference>
<evidence type="ECO:0000256" key="4">
    <source>
        <dbReference type="ARBA" id="ARBA00022670"/>
    </source>
</evidence>
<dbReference type="eggNOG" id="KOG1339">
    <property type="taxonomic scope" value="Eukaryota"/>
</dbReference>
<evidence type="ECO:0000259" key="14">
    <source>
        <dbReference type="PROSITE" id="PS51767"/>
    </source>
</evidence>
<dbReference type="OrthoDB" id="28208at2759"/>
<dbReference type="CDD" id="cd05471">
    <property type="entry name" value="pepsin_like"/>
    <property type="match status" value="1"/>
</dbReference>
<dbReference type="GO" id="GO:0006508">
    <property type="term" value="P:proteolysis"/>
    <property type="evidence" value="ECO:0007669"/>
    <property type="project" value="UniProtKB-KW"/>
</dbReference>
<proteinExistence type="inferred from homology"/>
<feature type="signal peptide" evidence="13">
    <location>
        <begin position="1"/>
        <end position="17"/>
    </location>
</feature>
<comment type="caution">
    <text evidence="15">The sequence shown here is derived from an EMBL/GenBank/DDBJ whole genome shotgun (WGS) entry which is preliminary data.</text>
</comment>
<dbReference type="SUPFAM" id="SSF50630">
    <property type="entry name" value="Acid proteases"/>
    <property type="match status" value="1"/>
</dbReference>
<evidence type="ECO:0000256" key="12">
    <source>
        <dbReference type="RuleBase" id="RU000454"/>
    </source>
</evidence>
<evidence type="ECO:0000256" key="6">
    <source>
        <dbReference type="ARBA" id="ARBA00022801"/>
    </source>
</evidence>
<keyword evidence="6 12" id="KW-0378">Hydrolase</keyword>
<feature type="active site" evidence="10">
    <location>
        <position position="393"/>
    </location>
</feature>
<gene>
    <name evidence="15" type="ORF">H072_8400</name>
</gene>
<reference evidence="15 16" key="1">
    <citation type="journal article" date="2013" name="PLoS Genet.">
        <title>Genomic mechanisms accounting for the adaptation to parasitism in nematode-trapping fungi.</title>
        <authorList>
            <person name="Meerupati T."/>
            <person name="Andersson K.M."/>
            <person name="Friman E."/>
            <person name="Kumar D."/>
            <person name="Tunlid A."/>
            <person name="Ahren D."/>
        </authorList>
    </citation>
    <scope>NUCLEOTIDE SEQUENCE [LARGE SCALE GENOMIC DNA]</scope>
    <source>
        <strain evidence="15 16">CBS 200.50</strain>
    </source>
</reference>
<name>S8A9X8_DACHA</name>
<evidence type="ECO:0000256" key="8">
    <source>
        <dbReference type="ARBA" id="ARBA00023180"/>
    </source>
</evidence>
<comment type="similarity">
    <text evidence="2 12">Belongs to the peptidase A1 family.</text>
</comment>
<dbReference type="Proteomes" id="UP000015100">
    <property type="component" value="Unassembled WGS sequence"/>
</dbReference>
<evidence type="ECO:0000256" key="11">
    <source>
        <dbReference type="PIRSR" id="PIRSR601461-2"/>
    </source>
</evidence>
<keyword evidence="9" id="KW-0449">Lipoprotein</keyword>
<dbReference type="PROSITE" id="PS00141">
    <property type="entry name" value="ASP_PROTEASE"/>
    <property type="match status" value="1"/>
</dbReference>
<dbReference type="PRINTS" id="PR00792">
    <property type="entry name" value="PEPSIN"/>
</dbReference>
<keyword evidence="16" id="KW-1185">Reference proteome</keyword>
<dbReference type="HOGENOM" id="CLU_013253_1_1_1"/>
<dbReference type="GO" id="GO:0005886">
    <property type="term" value="C:plasma membrane"/>
    <property type="evidence" value="ECO:0007669"/>
    <property type="project" value="UniProtKB-SubCell"/>
</dbReference>
<dbReference type="OMA" id="AASNTWV"/>
<dbReference type="PANTHER" id="PTHR47966:SF75">
    <property type="entry name" value="ENDOPEPTIDASE (CTSD), PUTATIVE (AFU_ORTHOLOGUE AFUA_4G07040)-RELATED"/>
    <property type="match status" value="1"/>
</dbReference>
<evidence type="ECO:0000256" key="7">
    <source>
        <dbReference type="ARBA" id="ARBA00023136"/>
    </source>
</evidence>
<dbReference type="InterPro" id="IPR001969">
    <property type="entry name" value="Aspartic_peptidase_AS"/>
</dbReference>
<dbReference type="PANTHER" id="PTHR47966">
    <property type="entry name" value="BETA-SITE APP-CLEAVING ENZYME, ISOFORM A-RELATED"/>
    <property type="match status" value="1"/>
</dbReference>
<dbReference type="InterPro" id="IPR033121">
    <property type="entry name" value="PEPTIDASE_A1"/>
</dbReference>
<dbReference type="PROSITE" id="PS51767">
    <property type="entry name" value="PEPTIDASE_A1"/>
    <property type="match status" value="1"/>
</dbReference>
<evidence type="ECO:0000256" key="5">
    <source>
        <dbReference type="ARBA" id="ARBA00022750"/>
    </source>
</evidence>
<keyword evidence="5 12" id="KW-0064">Aspartyl protease</keyword>
<feature type="domain" description="Peptidase A1" evidence="14">
    <location>
        <begin position="192"/>
        <end position="502"/>
    </location>
</feature>
<sequence length="511" mass="52990">MLFKTFAVASLAVGATALPMYMGIKQDTSKNQTWTNVVAPSMPLKRSSEPLGHPVVRSVQKLNYAMDRHAKRSGGLVKRTTIDSKVFEFTPLRKRQQPLTIIKVLGQDSNGDIIVLLSDGEEAVIPASALTGNGHGNGNGNANGGAGNNGASGFAAANQQPGAVVPQTFDAASQPTQGASVALNEDGADITYFALITIGSNKKQFQVIMDTGSSDLWVPAAGASSTHSTLSQADSQSLVISNSPFSIQYGSGSVAGVLAKDTVNIAGMGIQTTFGLSQQLSQQFDQFQPDGLMGLATSKASSEGVTVPLQVLKDTNQIPAALIGVHLARAGTGTNDGAINFGKIDPSFIKGGDANSLTFSDNISADGLWEINLEDMTVNGQTLGLSPSTAIIDTGTTLMIVPQQDAVTIHAALHGASQTNQAGTFTLPCDTTSTLQVKFGGQTLDISHLDYVGAPINQGSNTCVSNIMGGQIGGPNQMLLGDVFLKNVYSVFNLDTNQVGFAPSAENAQAN</sequence>
<protein>
    <recommendedName>
        <fullName evidence="14">Peptidase A1 domain-containing protein</fullName>
    </recommendedName>
</protein>
<dbReference type="STRING" id="1284197.S8A9X8"/>
<feature type="disulfide bond" evidence="11">
    <location>
        <begin position="429"/>
        <end position="463"/>
    </location>
</feature>